<accession>A0A833L0D0</accession>
<name>A0A833L0D0_UNCSA</name>
<dbReference type="Proteomes" id="UP000488506">
    <property type="component" value="Unassembled WGS sequence"/>
</dbReference>
<reference evidence="1 2" key="1">
    <citation type="submission" date="2019-12" db="EMBL/GenBank/DDBJ databases">
        <authorList>
            <person name="Wolfe R."/>
            <person name="Danczak R."/>
            <person name="Wilkins M."/>
        </authorList>
    </citation>
    <scope>NUCLEOTIDE SEQUENCE [LARGE SCALE GENOMIC DNA]</scope>
    <source>
        <strain evidence="1">X2_MaxBin.013</strain>
    </source>
</reference>
<comment type="caution">
    <text evidence="1">The sequence shown here is derived from an EMBL/GenBank/DDBJ whole genome shotgun (WGS) entry which is preliminary data.</text>
</comment>
<evidence type="ECO:0000313" key="2">
    <source>
        <dbReference type="Proteomes" id="UP000488506"/>
    </source>
</evidence>
<gene>
    <name evidence="1" type="ORF">FD145_1184</name>
</gene>
<proteinExistence type="predicted"/>
<protein>
    <submittedName>
        <fullName evidence="1">Uncharacterized protein</fullName>
    </submittedName>
</protein>
<dbReference type="EMBL" id="WPAF01000021">
    <property type="protein sequence ID" value="KAF0133646.1"/>
    <property type="molecule type" value="Genomic_DNA"/>
</dbReference>
<evidence type="ECO:0000313" key="1">
    <source>
        <dbReference type="EMBL" id="KAF0133646.1"/>
    </source>
</evidence>
<dbReference type="AlphaFoldDB" id="A0A833L0D0"/>
<sequence>MSDFNIVDFSLSGDLKISKGFSLTKKEGKEGKTYLDLDLSLGTVADIEQGVYPSPAGAVGLHYGGQHQIVNLPLDKKKSSNSFQLNASFYGNAILSSFMFFPSYPIDFGSGIVLPFDPRLRIGGQFIGMIEGKFNLGSRSLALRLASELNADFGVNMIFSRFPYINNEISYPSWMIGASLTFDQYSLYYLTGFNLSPLDGLVPLPHEIGLTLRPFNNFEINFRMFVPDPKIHLDLSYRINNHILGISFRSGNNLEGLYTGVFWRWNFGSRSTFEISGNIEPGIHARGAPPNPISPEIVEDNSKRITYGFKIDPSGKIYDIDLSQNRGFDLDTVKKDVPSEILNNLKYKGAEFSVHRDSDCTQIYVFLPDKTDHRYTVWKNDQYSPLTFNLVKYASLNGFI</sequence>
<organism evidence="1 2">
    <name type="scientific">Candidatus Saganbacteria bacterium</name>
    <dbReference type="NCBI Taxonomy" id="2575572"/>
    <lineage>
        <taxon>Bacteria</taxon>
        <taxon>Bacillati</taxon>
        <taxon>Saganbacteria</taxon>
    </lineage>
</organism>